<evidence type="ECO:0000256" key="6">
    <source>
        <dbReference type="SAM" id="MobiDB-lite"/>
    </source>
</evidence>
<keyword evidence="5" id="KW-0611">Plant defense</keyword>
<name>A0A1E5WC01_9POAL</name>
<evidence type="ECO:0000313" key="9">
    <source>
        <dbReference type="Proteomes" id="UP000095767"/>
    </source>
</evidence>
<keyword evidence="4" id="KW-0547">Nucleotide-binding</keyword>
<evidence type="ECO:0000256" key="1">
    <source>
        <dbReference type="ARBA" id="ARBA00008894"/>
    </source>
</evidence>
<dbReference type="GO" id="GO:0000166">
    <property type="term" value="F:nucleotide binding"/>
    <property type="evidence" value="ECO:0007669"/>
    <property type="project" value="UniProtKB-KW"/>
</dbReference>
<dbReference type="Proteomes" id="UP000095767">
    <property type="component" value="Unassembled WGS sequence"/>
</dbReference>
<feature type="compositionally biased region" description="Polar residues" evidence="6">
    <location>
        <begin position="91"/>
        <end position="106"/>
    </location>
</feature>
<keyword evidence="2" id="KW-0433">Leucine-rich repeat</keyword>
<dbReference type="PANTHER" id="PTHR19338">
    <property type="entry name" value="TRANSLOCASE OF INNER MITOCHONDRIAL MEMBRANE 13 HOMOLOG"/>
    <property type="match status" value="1"/>
</dbReference>
<keyword evidence="9" id="KW-1185">Reference proteome</keyword>
<gene>
    <name evidence="8" type="ORF">BAE44_0004025</name>
</gene>
<evidence type="ECO:0000256" key="4">
    <source>
        <dbReference type="ARBA" id="ARBA00022741"/>
    </source>
</evidence>
<sequence>MMHSFLSVAGERVADDMARALVRQVRNIAIDVEDCIESVMHLDKRSNWWRRMLPFFMPARATLAALDEVVTNLELLKARIEALGQRKTRYNHTGDSSSKPVKQEPQQLGMARAAPFHVLAKVREAAKKQSDDPWDLIKLITRKPNVPRHQVVSVWGTGVKFALRIDNISNDEPRHVLAKGIKFALEEATCAHLDALPLQKLKL</sequence>
<evidence type="ECO:0000256" key="3">
    <source>
        <dbReference type="ARBA" id="ARBA00022737"/>
    </source>
</evidence>
<dbReference type="Gene3D" id="1.20.5.4130">
    <property type="match status" value="1"/>
</dbReference>
<accession>A0A1E5WC01</accession>
<evidence type="ECO:0000256" key="2">
    <source>
        <dbReference type="ARBA" id="ARBA00022614"/>
    </source>
</evidence>
<evidence type="ECO:0000259" key="7">
    <source>
        <dbReference type="Pfam" id="PF18052"/>
    </source>
</evidence>
<proteinExistence type="inferred from homology"/>
<dbReference type="AlphaFoldDB" id="A0A1E5WC01"/>
<evidence type="ECO:0000313" key="8">
    <source>
        <dbReference type="EMBL" id="OEL34956.1"/>
    </source>
</evidence>
<evidence type="ECO:0000256" key="5">
    <source>
        <dbReference type="ARBA" id="ARBA00022821"/>
    </source>
</evidence>
<reference evidence="8 9" key="1">
    <citation type="submission" date="2016-09" db="EMBL/GenBank/DDBJ databases">
        <title>The draft genome of Dichanthelium oligosanthes: A C3 panicoid grass species.</title>
        <authorList>
            <person name="Studer A.J."/>
            <person name="Schnable J.C."/>
            <person name="Brutnell T.P."/>
        </authorList>
    </citation>
    <scope>NUCLEOTIDE SEQUENCE [LARGE SCALE GENOMIC DNA]</scope>
    <source>
        <strain evidence="9">cv. Kellogg 1175</strain>
        <tissue evidence="8">Leaf</tissue>
    </source>
</reference>
<dbReference type="InterPro" id="IPR041118">
    <property type="entry name" value="Rx_N"/>
</dbReference>
<keyword evidence="3" id="KW-0677">Repeat</keyword>
<dbReference type="Pfam" id="PF18052">
    <property type="entry name" value="Rx_N"/>
    <property type="match status" value="1"/>
</dbReference>
<dbReference type="OrthoDB" id="690104at2759"/>
<feature type="region of interest" description="Disordered" evidence="6">
    <location>
        <begin position="87"/>
        <end position="107"/>
    </location>
</feature>
<organism evidence="8 9">
    <name type="scientific">Dichanthelium oligosanthes</name>
    <dbReference type="NCBI Taxonomy" id="888268"/>
    <lineage>
        <taxon>Eukaryota</taxon>
        <taxon>Viridiplantae</taxon>
        <taxon>Streptophyta</taxon>
        <taxon>Embryophyta</taxon>
        <taxon>Tracheophyta</taxon>
        <taxon>Spermatophyta</taxon>
        <taxon>Magnoliopsida</taxon>
        <taxon>Liliopsida</taxon>
        <taxon>Poales</taxon>
        <taxon>Poaceae</taxon>
        <taxon>PACMAD clade</taxon>
        <taxon>Panicoideae</taxon>
        <taxon>Panicodae</taxon>
        <taxon>Paniceae</taxon>
        <taxon>Dichantheliinae</taxon>
        <taxon>Dichanthelium</taxon>
    </lineage>
</organism>
<feature type="domain" description="Disease resistance N-terminal" evidence="7">
    <location>
        <begin position="1"/>
        <end position="51"/>
    </location>
</feature>
<dbReference type="EMBL" id="LWDX02013758">
    <property type="protein sequence ID" value="OEL34956.1"/>
    <property type="molecule type" value="Genomic_DNA"/>
</dbReference>
<dbReference type="PANTHER" id="PTHR19338:SF58">
    <property type="entry name" value="OS09G0517100 PROTEIN"/>
    <property type="match status" value="1"/>
</dbReference>
<dbReference type="GO" id="GO:0006952">
    <property type="term" value="P:defense response"/>
    <property type="evidence" value="ECO:0007669"/>
    <property type="project" value="UniProtKB-KW"/>
</dbReference>
<comment type="caution">
    <text evidence="8">The sequence shown here is derived from an EMBL/GenBank/DDBJ whole genome shotgun (WGS) entry which is preliminary data.</text>
</comment>
<comment type="similarity">
    <text evidence="1">Belongs to the disease resistance NB-LRR family.</text>
</comment>
<protein>
    <recommendedName>
        <fullName evidence="7">Disease resistance N-terminal domain-containing protein</fullName>
    </recommendedName>
</protein>